<reference evidence="2" key="1">
    <citation type="submission" date="2023-03" db="EMBL/GenBank/DDBJ databases">
        <title>Massive genome expansion in bonnet fungi (Mycena s.s.) driven by repeated elements and novel gene families across ecological guilds.</title>
        <authorList>
            <consortium name="Lawrence Berkeley National Laboratory"/>
            <person name="Harder C.B."/>
            <person name="Miyauchi S."/>
            <person name="Viragh M."/>
            <person name="Kuo A."/>
            <person name="Thoen E."/>
            <person name="Andreopoulos B."/>
            <person name="Lu D."/>
            <person name="Skrede I."/>
            <person name="Drula E."/>
            <person name="Henrissat B."/>
            <person name="Morin E."/>
            <person name="Kohler A."/>
            <person name="Barry K."/>
            <person name="LaButti K."/>
            <person name="Morin E."/>
            <person name="Salamov A."/>
            <person name="Lipzen A."/>
            <person name="Mereny Z."/>
            <person name="Hegedus B."/>
            <person name="Baldrian P."/>
            <person name="Stursova M."/>
            <person name="Weitz H."/>
            <person name="Taylor A."/>
            <person name="Grigoriev I.V."/>
            <person name="Nagy L.G."/>
            <person name="Martin F."/>
            <person name="Kauserud H."/>
        </authorList>
    </citation>
    <scope>NUCLEOTIDE SEQUENCE</scope>
    <source>
        <strain evidence="2">9144</strain>
    </source>
</reference>
<evidence type="ECO:0000313" key="2">
    <source>
        <dbReference type="EMBL" id="KAJ7186275.1"/>
    </source>
</evidence>
<gene>
    <name evidence="2" type="ORF">GGX14DRAFT_618540</name>
</gene>
<comment type="caution">
    <text evidence="2">The sequence shown here is derived from an EMBL/GenBank/DDBJ whole genome shotgun (WGS) entry which is preliminary data.</text>
</comment>
<evidence type="ECO:0000256" key="1">
    <source>
        <dbReference type="SAM" id="MobiDB-lite"/>
    </source>
</evidence>
<dbReference type="EMBL" id="JARJCW010000207">
    <property type="protein sequence ID" value="KAJ7186275.1"/>
    <property type="molecule type" value="Genomic_DNA"/>
</dbReference>
<organism evidence="2 3">
    <name type="scientific">Mycena pura</name>
    <dbReference type="NCBI Taxonomy" id="153505"/>
    <lineage>
        <taxon>Eukaryota</taxon>
        <taxon>Fungi</taxon>
        <taxon>Dikarya</taxon>
        <taxon>Basidiomycota</taxon>
        <taxon>Agaricomycotina</taxon>
        <taxon>Agaricomycetes</taxon>
        <taxon>Agaricomycetidae</taxon>
        <taxon>Agaricales</taxon>
        <taxon>Marasmiineae</taxon>
        <taxon>Mycenaceae</taxon>
        <taxon>Mycena</taxon>
    </lineage>
</organism>
<evidence type="ECO:0000313" key="3">
    <source>
        <dbReference type="Proteomes" id="UP001219525"/>
    </source>
</evidence>
<accession>A0AAD6UK13</accession>
<dbReference type="Proteomes" id="UP001219525">
    <property type="component" value="Unassembled WGS sequence"/>
</dbReference>
<dbReference type="AlphaFoldDB" id="A0AAD6UK13"/>
<name>A0AAD6UK13_9AGAR</name>
<feature type="compositionally biased region" description="Basic and acidic residues" evidence="1">
    <location>
        <begin position="99"/>
        <end position="112"/>
    </location>
</feature>
<feature type="region of interest" description="Disordered" evidence="1">
    <location>
        <begin position="48"/>
        <end position="112"/>
    </location>
</feature>
<keyword evidence="3" id="KW-1185">Reference proteome</keyword>
<sequence length="334" mass="37490">MLPPSLAADNTCPLLRSRHSNLARGAGSFMLASPTAAIRMALGCGEPSSEFSFQTAPRDRVDRQPLQDGNIRTDNLVSERSMARRSRRTSSCTRPAQQRAHERDGARDVDRGELQRERVDVRDDSPRTGILAWHIDRPLFQALRVWTEIGDICQGEGFEGNHKTIVEHRLNILVLPGIHRDRHYRAQPPGPTRRHLRRRLGHRRPCPRHRPITALPLAQVAFRKPVPTAASALDYWQWIPVHAGIEGSEAAGVRANIFSALASRIIPFKSAPLISFGTARLSRLIAVKSIRFVKDAGSLNTCSIRIFFKFLQHHPEHDPSSLSFTHPMPSLRLS</sequence>
<proteinExistence type="predicted"/>
<protein>
    <submittedName>
        <fullName evidence="2">Uncharacterized protein</fullName>
    </submittedName>
</protein>